<name>A0ABQ1L115_9SPHI</name>
<feature type="transmembrane region" description="Helical" evidence="2">
    <location>
        <begin position="7"/>
        <end position="28"/>
    </location>
</feature>
<dbReference type="EMBL" id="BMIK01000001">
    <property type="protein sequence ID" value="GGC14181.1"/>
    <property type="molecule type" value="Genomic_DNA"/>
</dbReference>
<keyword evidence="5" id="KW-1185">Reference proteome</keyword>
<evidence type="ECO:0000259" key="3">
    <source>
        <dbReference type="Pfam" id="PF06580"/>
    </source>
</evidence>
<evidence type="ECO:0000313" key="4">
    <source>
        <dbReference type="EMBL" id="GGC14181.1"/>
    </source>
</evidence>
<dbReference type="PANTHER" id="PTHR34220:SF7">
    <property type="entry name" value="SENSOR HISTIDINE KINASE YPDA"/>
    <property type="match status" value="1"/>
</dbReference>
<dbReference type="SUPFAM" id="SSF55874">
    <property type="entry name" value="ATPase domain of HSP90 chaperone/DNA topoisomerase II/histidine kinase"/>
    <property type="match status" value="1"/>
</dbReference>
<feature type="transmembrane region" description="Helical" evidence="2">
    <location>
        <begin position="109"/>
        <end position="129"/>
    </location>
</feature>
<proteinExistence type="predicted"/>
<feature type="transmembrane region" description="Helical" evidence="2">
    <location>
        <begin position="34"/>
        <end position="59"/>
    </location>
</feature>
<evidence type="ECO:0000256" key="1">
    <source>
        <dbReference type="SAM" id="Coils"/>
    </source>
</evidence>
<dbReference type="InterPro" id="IPR036890">
    <property type="entry name" value="HATPase_C_sf"/>
</dbReference>
<gene>
    <name evidence="4" type="ORF">GCM10011386_02310</name>
</gene>
<keyword evidence="4" id="KW-0808">Transferase</keyword>
<reference evidence="5" key="1">
    <citation type="journal article" date="2019" name="Int. J. Syst. Evol. Microbiol.">
        <title>The Global Catalogue of Microorganisms (GCM) 10K type strain sequencing project: providing services to taxonomists for standard genome sequencing and annotation.</title>
        <authorList>
            <consortium name="The Broad Institute Genomics Platform"/>
            <consortium name="The Broad Institute Genome Sequencing Center for Infectious Disease"/>
            <person name="Wu L."/>
            <person name="Ma J."/>
        </authorList>
    </citation>
    <scope>NUCLEOTIDE SEQUENCE [LARGE SCALE GENOMIC DNA]</scope>
    <source>
        <strain evidence="5">CGMCC 1.15342</strain>
    </source>
</reference>
<dbReference type="PANTHER" id="PTHR34220">
    <property type="entry name" value="SENSOR HISTIDINE KINASE YPDA"/>
    <property type="match status" value="1"/>
</dbReference>
<keyword evidence="2" id="KW-0472">Membrane</keyword>
<sequence length="341" mass="39541">MRVSSSYIVFFFHAIVWGGILFFPFFIADPETEYAIGAIPGAFFTLAGLIHLTLFYVNAYYLFPKFFNRRIWWLYVLLSVILVGASLALKTVMLHGLFPEIPTTAATNRIVFAPSFGFYVASIVYRKILNNIHRERQQKEERAERLATELKFLRSQINPHFLFNTLTNLVSLARKKSELLEPALIQLSDLMRYMLYDTQGRRVPLSKEITYLRNYIGLQQLRFEENIDVSTAIELPPDTEPQYLIEPMLLIPFVENAFKHGTSHLEHPEIIVRLSEQQGQLVFNVRNRIAPPSVETSKDRDSGIGLANVKKRLDLLYRDAYRLDIDERDGWYEVTLKLILS</sequence>
<keyword evidence="1" id="KW-0175">Coiled coil</keyword>
<dbReference type="InterPro" id="IPR050640">
    <property type="entry name" value="Bact_2-comp_sensor_kinase"/>
</dbReference>
<feature type="transmembrane region" description="Helical" evidence="2">
    <location>
        <begin position="71"/>
        <end position="89"/>
    </location>
</feature>
<dbReference type="Proteomes" id="UP000597338">
    <property type="component" value="Unassembled WGS sequence"/>
</dbReference>
<comment type="caution">
    <text evidence="4">The sequence shown here is derived from an EMBL/GenBank/DDBJ whole genome shotgun (WGS) entry which is preliminary data.</text>
</comment>
<evidence type="ECO:0000256" key="2">
    <source>
        <dbReference type="SAM" id="Phobius"/>
    </source>
</evidence>
<organism evidence="4 5">
    <name type="scientific">Parapedobacter defluvii</name>
    <dbReference type="NCBI Taxonomy" id="2045106"/>
    <lineage>
        <taxon>Bacteria</taxon>
        <taxon>Pseudomonadati</taxon>
        <taxon>Bacteroidota</taxon>
        <taxon>Sphingobacteriia</taxon>
        <taxon>Sphingobacteriales</taxon>
        <taxon>Sphingobacteriaceae</taxon>
        <taxon>Parapedobacter</taxon>
    </lineage>
</organism>
<keyword evidence="2" id="KW-0812">Transmembrane</keyword>
<evidence type="ECO:0000313" key="5">
    <source>
        <dbReference type="Proteomes" id="UP000597338"/>
    </source>
</evidence>
<keyword evidence="4" id="KW-0418">Kinase</keyword>
<feature type="domain" description="Signal transduction histidine kinase internal region" evidence="3">
    <location>
        <begin position="148"/>
        <end position="226"/>
    </location>
</feature>
<feature type="coiled-coil region" evidence="1">
    <location>
        <begin position="129"/>
        <end position="156"/>
    </location>
</feature>
<accession>A0ABQ1L115</accession>
<dbReference type="GO" id="GO:0016301">
    <property type="term" value="F:kinase activity"/>
    <property type="evidence" value="ECO:0007669"/>
    <property type="project" value="UniProtKB-KW"/>
</dbReference>
<protein>
    <submittedName>
        <fullName evidence="4">Sensor histidine kinase</fullName>
    </submittedName>
</protein>
<dbReference type="Gene3D" id="3.30.565.10">
    <property type="entry name" value="Histidine kinase-like ATPase, C-terminal domain"/>
    <property type="match status" value="1"/>
</dbReference>
<dbReference type="InterPro" id="IPR010559">
    <property type="entry name" value="Sig_transdc_His_kin_internal"/>
</dbReference>
<keyword evidence="2" id="KW-1133">Transmembrane helix</keyword>
<dbReference type="Pfam" id="PF06580">
    <property type="entry name" value="His_kinase"/>
    <property type="match status" value="1"/>
</dbReference>